<dbReference type="Proteomes" id="UP000290189">
    <property type="component" value="Unassembled WGS sequence"/>
</dbReference>
<proteinExistence type="predicted"/>
<protein>
    <submittedName>
        <fullName evidence="1">Uncharacterized protein</fullName>
    </submittedName>
</protein>
<dbReference type="AlphaFoldDB" id="A0A0G4IJ21"/>
<gene>
    <name evidence="1" type="ORF">PBRA_009607</name>
    <name evidence="2" type="ORF">PLBR_LOCUS8711</name>
</gene>
<evidence type="ECO:0000313" key="1">
    <source>
        <dbReference type="EMBL" id="CEO95075.1"/>
    </source>
</evidence>
<organism evidence="1 3">
    <name type="scientific">Plasmodiophora brassicae</name>
    <name type="common">Clubroot disease agent</name>
    <dbReference type="NCBI Taxonomy" id="37360"/>
    <lineage>
        <taxon>Eukaryota</taxon>
        <taxon>Sar</taxon>
        <taxon>Rhizaria</taxon>
        <taxon>Endomyxa</taxon>
        <taxon>Phytomyxea</taxon>
        <taxon>Plasmodiophorida</taxon>
        <taxon>Plasmodiophoridae</taxon>
        <taxon>Plasmodiophora</taxon>
    </lineage>
</organism>
<dbReference type="EMBL" id="OVEO01000017">
    <property type="protein sequence ID" value="SPR01496.1"/>
    <property type="molecule type" value="Genomic_DNA"/>
</dbReference>
<evidence type="ECO:0000313" key="3">
    <source>
        <dbReference type="Proteomes" id="UP000039324"/>
    </source>
</evidence>
<reference evidence="1 3" key="1">
    <citation type="submission" date="2015-02" db="EMBL/GenBank/DDBJ databases">
        <authorList>
            <person name="Chooi Y.-H."/>
        </authorList>
    </citation>
    <scope>NUCLEOTIDE SEQUENCE [LARGE SCALE GENOMIC DNA]</scope>
    <source>
        <strain evidence="1">E3</strain>
    </source>
</reference>
<keyword evidence="3" id="KW-1185">Reference proteome</keyword>
<evidence type="ECO:0000313" key="4">
    <source>
        <dbReference type="Proteomes" id="UP000290189"/>
    </source>
</evidence>
<name>A0A0G4IJ21_PLABS</name>
<sequence>MFRGRIRARRAASFVIGGPPACFDGCSGGAVDPSLITSLVAYLNRIRPDDAPALIDPGVQPDYRTFSSYTRGKSFDVLVLGSPRMSRNVFRCCSQRQILDQVVQMVSNKPSHVLIAKRSTNGRGNVFTCNTIRTHLQNRS</sequence>
<accession>A0A0G4IJ21</accession>
<evidence type="ECO:0000313" key="2">
    <source>
        <dbReference type="EMBL" id="SPR01496.1"/>
    </source>
</evidence>
<reference evidence="2 4" key="2">
    <citation type="submission" date="2018-03" db="EMBL/GenBank/DDBJ databases">
        <authorList>
            <person name="Fogelqvist J."/>
        </authorList>
    </citation>
    <scope>NUCLEOTIDE SEQUENCE [LARGE SCALE GENOMIC DNA]</scope>
</reference>
<dbReference type="EMBL" id="CDSF01000009">
    <property type="protein sequence ID" value="CEO95075.1"/>
    <property type="molecule type" value="Genomic_DNA"/>
</dbReference>
<keyword evidence="2" id="KW-0496">Mitochondrion</keyword>
<geneLocation type="mitochondrion" evidence="2"/>
<dbReference type="Proteomes" id="UP000039324">
    <property type="component" value="Unassembled WGS sequence"/>
</dbReference>